<evidence type="ECO:0000256" key="2">
    <source>
        <dbReference type="ARBA" id="ARBA00022670"/>
    </source>
</evidence>
<keyword evidence="4 5" id="KW-0720">Serine protease</keyword>
<dbReference type="Gene3D" id="2.60.40.10">
    <property type="entry name" value="Immunoglobulins"/>
    <property type="match status" value="1"/>
</dbReference>
<dbReference type="Pfam" id="PF00082">
    <property type="entry name" value="Peptidase_S8"/>
    <property type="match status" value="1"/>
</dbReference>
<dbReference type="PRINTS" id="PR00723">
    <property type="entry name" value="SUBTILISIN"/>
</dbReference>
<sequence length="1120" mass="116216">MRIGQLGVVVGVLLGLVVVVAPAAAAGPPPPAPVRHVTLITGDRVAVAGRDVVAVEPAPRAEPFGYHRHVDRHGDLHVVPDDAAPLVGEGRLDPRLFNVSELLRSGYDDAARADVPLVVSGPGPAAGTAVPKDRSGRAFRDLVGPSARSAGRIWLDGPVRALLDRTVPATGAPRAWAAGLTGRGVKVAVLDTGYDATHPDLAGRVVAARDFTDSGGPADDHGHGTHVAATIAGSGAASGGRLRGVAPEASLLVGKVLDRSGRGRESQLIAGLRWAAEQGSDVVNVSVGGYETDGTDPLSQAVDELTRQHGTLFVVAAGNRGPLDRSVTTPAVAAEALAVAAVDDAGAVADFSSRGPVPGSGAAKPDLAAPGVDVVAARAAGTAMGQPLDALHTQSSGTSMAAPHVAGGAALLAQRHPDWPAGQLKAALMGSANPTADTPVTAQGAGRLDLARAAAATVTADRGDVGFGDVPAGTTATRPVTYRNTGPAPVVLRLRTDLGTVTPDTLVVPAHGTATASVSVRADQPGARSGRLVAEGGVVRVLTVLWAHTPHPVHDLTVRVVDENGPVPARIALTNLDTGEHSLAPTDQAIPVERGRYALVVGGMAQRGRFLIGRPEVAVQGDVEVVVDVRATRPLTVEFDQPVAQRGTWSVGMGVGPLPNLPSGATAVAHGEVGAPMHLEIGPGEAPHFRYVYGEARFERPLALTLAGQGVEARPVMGGPWPADPDVRADAVLDGEQVDVRGKVVVLSVPDAELLPRLESLARAGAVMAVHAGPVRGVEIERAALPLAFADASVADLVRGGPVPATAQWVAASPRLHFAAFRGTRWQDHRVRVADMAEVRTRVHAVGERQVVYPSAGAAWDDSALTLYGGPVRGAVEQTVHYTAGRWASAHDLGGSLAPRVELAAGERTTHDVLRAVLGPVLRGEYLQADRTGDAMAMRVPLLADTRGQWVRVYDRNLTRHTTVHRDGHPVTATDAEIVEFAAVSEPARYRVESRVRHEGAFSTDVRAVWDFPSRRGESRLPLLVVRFTPEVDLANRATGGALRVPFAVQRVEGAPGWPLSGVTAEVSYDDGVTWAAAPVRAGHVLLDAPHSGFASLRVKARDVRGASVEQTVVRAFGLR</sequence>
<dbReference type="PROSITE" id="PS51892">
    <property type="entry name" value="SUBTILASE"/>
    <property type="match status" value="1"/>
</dbReference>
<evidence type="ECO:0000313" key="8">
    <source>
        <dbReference type="Proteomes" id="UP001500416"/>
    </source>
</evidence>
<reference evidence="7 8" key="1">
    <citation type="journal article" date="2019" name="Int. J. Syst. Evol. Microbiol.">
        <title>The Global Catalogue of Microorganisms (GCM) 10K type strain sequencing project: providing services to taxonomists for standard genome sequencing and annotation.</title>
        <authorList>
            <consortium name="The Broad Institute Genomics Platform"/>
            <consortium name="The Broad Institute Genome Sequencing Center for Infectious Disease"/>
            <person name="Wu L."/>
            <person name="Ma J."/>
        </authorList>
    </citation>
    <scope>NUCLEOTIDE SEQUENCE [LARGE SCALE GENOMIC DNA]</scope>
    <source>
        <strain evidence="7 8">JCM 3380</strain>
    </source>
</reference>
<name>A0ABN0SYR2_9PSEU</name>
<comment type="similarity">
    <text evidence="1 5">Belongs to the peptidase S8 family.</text>
</comment>
<dbReference type="PANTHER" id="PTHR43806:SF65">
    <property type="entry name" value="SERINE PROTEASE APRX"/>
    <property type="match status" value="1"/>
</dbReference>
<protein>
    <recommendedName>
        <fullName evidence="6">Peptidase S8/S53 domain-containing protein</fullName>
    </recommendedName>
</protein>
<dbReference type="Gene3D" id="3.40.50.200">
    <property type="entry name" value="Peptidase S8/S53 domain"/>
    <property type="match status" value="1"/>
</dbReference>
<feature type="active site" description="Charge relay system" evidence="5">
    <location>
        <position position="223"/>
    </location>
</feature>
<dbReference type="Proteomes" id="UP001500416">
    <property type="component" value="Unassembled WGS sequence"/>
</dbReference>
<evidence type="ECO:0000256" key="4">
    <source>
        <dbReference type="ARBA" id="ARBA00022825"/>
    </source>
</evidence>
<keyword evidence="2 5" id="KW-0645">Protease</keyword>
<dbReference type="EMBL" id="BAAABU010000001">
    <property type="protein sequence ID" value="GAA0206836.1"/>
    <property type="molecule type" value="Genomic_DNA"/>
</dbReference>
<dbReference type="InterPro" id="IPR036852">
    <property type="entry name" value="Peptidase_S8/S53_dom_sf"/>
</dbReference>
<evidence type="ECO:0000256" key="3">
    <source>
        <dbReference type="ARBA" id="ARBA00022801"/>
    </source>
</evidence>
<keyword evidence="3 5" id="KW-0378">Hydrolase</keyword>
<proteinExistence type="inferred from homology"/>
<gene>
    <name evidence="7" type="ORF">GCM10010492_00280</name>
</gene>
<dbReference type="PANTHER" id="PTHR43806">
    <property type="entry name" value="PEPTIDASE S8"/>
    <property type="match status" value="1"/>
</dbReference>
<dbReference type="InterPro" id="IPR015500">
    <property type="entry name" value="Peptidase_S8_subtilisin-rel"/>
</dbReference>
<dbReference type="InterPro" id="IPR000209">
    <property type="entry name" value="Peptidase_S8/S53_dom"/>
</dbReference>
<evidence type="ECO:0000259" key="6">
    <source>
        <dbReference type="Pfam" id="PF00082"/>
    </source>
</evidence>
<comment type="caution">
    <text evidence="7">The sequence shown here is derived from an EMBL/GenBank/DDBJ whole genome shotgun (WGS) entry which is preliminary data.</text>
</comment>
<feature type="domain" description="Peptidase S8/S53" evidence="6">
    <location>
        <begin position="182"/>
        <end position="446"/>
    </location>
</feature>
<feature type="active site" description="Charge relay system" evidence="5">
    <location>
        <position position="399"/>
    </location>
</feature>
<dbReference type="InterPro" id="IPR050131">
    <property type="entry name" value="Peptidase_S8_subtilisin-like"/>
</dbReference>
<organism evidence="7 8">
    <name type="scientific">Saccharothrix mutabilis subsp. mutabilis</name>
    <dbReference type="NCBI Taxonomy" id="66855"/>
    <lineage>
        <taxon>Bacteria</taxon>
        <taxon>Bacillati</taxon>
        <taxon>Actinomycetota</taxon>
        <taxon>Actinomycetes</taxon>
        <taxon>Pseudonocardiales</taxon>
        <taxon>Pseudonocardiaceae</taxon>
        <taxon>Saccharothrix</taxon>
    </lineage>
</organism>
<accession>A0ABN0SYR2</accession>
<feature type="active site" description="Charge relay system" evidence="5">
    <location>
        <position position="191"/>
    </location>
</feature>
<dbReference type="RefSeq" id="WP_343931452.1">
    <property type="nucleotide sequence ID" value="NZ_BAAABU010000001.1"/>
</dbReference>
<keyword evidence="8" id="KW-1185">Reference proteome</keyword>
<evidence type="ECO:0000313" key="7">
    <source>
        <dbReference type="EMBL" id="GAA0206836.1"/>
    </source>
</evidence>
<dbReference type="SUPFAM" id="SSF52743">
    <property type="entry name" value="Subtilisin-like"/>
    <property type="match status" value="1"/>
</dbReference>
<dbReference type="InterPro" id="IPR023828">
    <property type="entry name" value="Peptidase_S8_Ser-AS"/>
</dbReference>
<evidence type="ECO:0000256" key="5">
    <source>
        <dbReference type="PROSITE-ProRule" id="PRU01240"/>
    </source>
</evidence>
<dbReference type="InterPro" id="IPR013783">
    <property type="entry name" value="Ig-like_fold"/>
</dbReference>
<evidence type="ECO:0000256" key="1">
    <source>
        <dbReference type="ARBA" id="ARBA00011073"/>
    </source>
</evidence>
<dbReference type="PROSITE" id="PS00138">
    <property type="entry name" value="SUBTILASE_SER"/>
    <property type="match status" value="1"/>
</dbReference>